<dbReference type="EMBL" id="CP001965">
    <property type="protein sequence ID" value="ADE12748.1"/>
    <property type="molecule type" value="Genomic_DNA"/>
</dbReference>
<evidence type="ECO:0000313" key="4">
    <source>
        <dbReference type="Proteomes" id="UP000001625"/>
    </source>
</evidence>
<dbReference type="PANTHER" id="PTHR10788">
    <property type="entry name" value="TREHALOSE-6-PHOSPHATE SYNTHASE"/>
    <property type="match status" value="1"/>
</dbReference>
<dbReference type="PANTHER" id="PTHR10788:SF106">
    <property type="entry name" value="BCDNA.GH08860"/>
    <property type="match status" value="1"/>
</dbReference>
<dbReference type="Gene3D" id="3.40.50.2000">
    <property type="entry name" value="Glycogen Phosphorylase B"/>
    <property type="match status" value="2"/>
</dbReference>
<keyword evidence="2" id="KW-0472">Membrane</keyword>
<dbReference type="EC" id="2.4.1.15" evidence="3"/>
<dbReference type="InterPro" id="IPR001830">
    <property type="entry name" value="Glyco_trans_20"/>
</dbReference>
<keyword evidence="4" id="KW-1185">Reference proteome</keyword>
<dbReference type="STRING" id="580332.Slit_2523"/>
<name>D5CN51_SIDLE</name>
<dbReference type="SUPFAM" id="SSF53756">
    <property type="entry name" value="UDP-Glycosyltransferase/glycogen phosphorylase"/>
    <property type="match status" value="1"/>
</dbReference>
<comment type="similarity">
    <text evidence="1">Belongs to the glycosyltransferase 20 family.</text>
</comment>
<keyword evidence="2" id="KW-1133">Transmembrane helix</keyword>
<sequence length="743" mass="84994">MKLSLRFVLPLILVLAAIAYIVAPLVDQLTLRWFMRDLDMRSSLIARTIQQPLLEQLDAGKKNKVVALFNTITKDERLYAIGYCASPTAKALVSRSFQHLIHCENLDRWADSNELLLPSTQGPLHVSVLPMASTAAPEGRLVLVHDMSFITHRSEETKRYLFYFFMGLALVISLITVIIAQLSWRGWMSGMRSLLRGEGLLWQLASGEQPSPPEFKPIARDLQRLVRELESETRARDEEQITWSPESLRSILHSELRGEDIIVVSNREPYIHQRIDGRIEVQRPASGLVTALEPIMRACSGTWIAHGSGTADREVVDRFDRVAVPPETPAYQIRRVWLSKEEEKGYYYGFSNEGLWPLCHIAHVRPTFRTSDWTQYVAVNRKFAKAVVSESRTKNPIVLVQDYHFALLPKMIREVLPDATIITFWHIPWPNPESFAICPWRDEVLEGMLGSSILGFHTQFHCNNFVDTVDRFIEARVDRESFTVSYGGKLTAVRRYPISIEWPPAPEMVQKPVPDCRSNIRQLHKLPAEHKLGVGVDRLDYTKGITERFHAIERLLELNPEWVGRFTFVQIAAPTRSGIEEYQHHESQVRDMAMRINSRFDSNLPPPIVLKVEHHEPREVYEYFRAADLCFVSSLHDGMNLVAKEFVAARDDDRGVLILSQFTGAARELPEALIVNPYDADQCAAALHLALTMPADEQRDRMRLMRGLVAEFNVFRWAGRMLLDAAAMRRRSRLLDKNGHGEI</sequence>
<feature type="transmembrane region" description="Helical" evidence="2">
    <location>
        <begin position="6"/>
        <end position="26"/>
    </location>
</feature>
<evidence type="ECO:0000313" key="3">
    <source>
        <dbReference type="EMBL" id="ADE12748.1"/>
    </source>
</evidence>
<dbReference type="HOGENOM" id="CLU_002351_7_1_4"/>
<dbReference type="GO" id="GO:0005992">
    <property type="term" value="P:trehalose biosynthetic process"/>
    <property type="evidence" value="ECO:0007669"/>
    <property type="project" value="InterPro"/>
</dbReference>
<dbReference type="OrthoDB" id="9815690at2"/>
<proteinExistence type="inferred from homology"/>
<protein>
    <submittedName>
        <fullName evidence="3">Alpha,alpha-trehalose-phosphate synthase (UDP-forming)</fullName>
        <ecNumber evidence="3">2.4.1.15</ecNumber>
    </submittedName>
</protein>
<dbReference type="GO" id="GO:0003825">
    <property type="term" value="F:alpha,alpha-trehalose-phosphate synthase (UDP-forming) activity"/>
    <property type="evidence" value="ECO:0007669"/>
    <property type="project" value="UniProtKB-EC"/>
</dbReference>
<gene>
    <name evidence="3" type="ordered locus">Slit_2523</name>
</gene>
<feature type="transmembrane region" description="Helical" evidence="2">
    <location>
        <begin position="160"/>
        <end position="184"/>
    </location>
</feature>
<dbReference type="KEGG" id="slt:Slit_2523"/>
<dbReference type="CDD" id="cd03788">
    <property type="entry name" value="GT20_TPS"/>
    <property type="match status" value="1"/>
</dbReference>
<dbReference type="Pfam" id="PF00982">
    <property type="entry name" value="Glyco_transf_20"/>
    <property type="match status" value="1"/>
</dbReference>
<evidence type="ECO:0000256" key="2">
    <source>
        <dbReference type="SAM" id="Phobius"/>
    </source>
</evidence>
<organism evidence="3 4">
    <name type="scientific">Sideroxydans lithotrophicus (strain ES-1)</name>
    <dbReference type="NCBI Taxonomy" id="580332"/>
    <lineage>
        <taxon>Bacteria</taxon>
        <taxon>Pseudomonadati</taxon>
        <taxon>Pseudomonadota</taxon>
        <taxon>Betaproteobacteria</taxon>
        <taxon>Nitrosomonadales</taxon>
        <taxon>Gallionellaceae</taxon>
        <taxon>Sideroxydans</taxon>
    </lineage>
</organism>
<dbReference type="CAZy" id="GT20">
    <property type="family name" value="Glycosyltransferase Family 20"/>
</dbReference>
<keyword evidence="3" id="KW-0808">Transferase</keyword>
<dbReference type="eggNOG" id="COG0380">
    <property type="taxonomic scope" value="Bacteria"/>
</dbReference>
<dbReference type="RefSeq" id="WP_013030646.1">
    <property type="nucleotide sequence ID" value="NC_013959.1"/>
</dbReference>
<accession>D5CN51</accession>
<reference evidence="3 4" key="1">
    <citation type="submission" date="2010-03" db="EMBL/GenBank/DDBJ databases">
        <title>Complete sequence of Sideroxydans lithotrophicus ES-1.</title>
        <authorList>
            <consortium name="US DOE Joint Genome Institute"/>
            <person name="Lucas S."/>
            <person name="Copeland A."/>
            <person name="Lapidus A."/>
            <person name="Cheng J.-F."/>
            <person name="Bruce D."/>
            <person name="Goodwin L."/>
            <person name="Pitluck S."/>
            <person name="Munk A.C."/>
            <person name="Detter J.C."/>
            <person name="Han C."/>
            <person name="Tapia R."/>
            <person name="Larimer F."/>
            <person name="Land M."/>
            <person name="Hauser L."/>
            <person name="Kyrpides N."/>
            <person name="Ivanova N."/>
            <person name="Emerson D."/>
            <person name="Woyke T."/>
        </authorList>
    </citation>
    <scope>NUCLEOTIDE SEQUENCE [LARGE SCALE GENOMIC DNA]</scope>
    <source>
        <strain evidence="3 4">ES-1</strain>
    </source>
</reference>
<keyword evidence="3" id="KW-0328">Glycosyltransferase</keyword>
<dbReference type="Proteomes" id="UP000001625">
    <property type="component" value="Chromosome"/>
</dbReference>
<dbReference type="AlphaFoldDB" id="D5CN51"/>
<evidence type="ECO:0000256" key="1">
    <source>
        <dbReference type="ARBA" id="ARBA00008799"/>
    </source>
</evidence>
<keyword evidence="2" id="KW-0812">Transmembrane</keyword>